<protein>
    <submittedName>
        <fullName evidence="5">Heat shock protein Hsp20</fullName>
    </submittedName>
</protein>
<evidence type="ECO:0000313" key="6">
    <source>
        <dbReference type="Proteomes" id="UP000199556"/>
    </source>
</evidence>
<dbReference type="Proteomes" id="UP000199556">
    <property type="component" value="Unassembled WGS sequence"/>
</dbReference>
<dbReference type="OrthoDB" id="9792695at2"/>
<dbReference type="Pfam" id="PF00011">
    <property type="entry name" value="HSP20"/>
    <property type="match status" value="1"/>
</dbReference>
<dbReference type="RefSeq" id="WP_090483359.1">
    <property type="nucleotide sequence ID" value="NZ_FOUO01000001.1"/>
</dbReference>
<organism evidence="5 6">
    <name type="scientific">Ectothiorhodospira mobilis</name>
    <dbReference type="NCBI Taxonomy" id="195064"/>
    <lineage>
        <taxon>Bacteria</taxon>
        <taxon>Pseudomonadati</taxon>
        <taxon>Pseudomonadota</taxon>
        <taxon>Gammaproteobacteria</taxon>
        <taxon>Chromatiales</taxon>
        <taxon>Ectothiorhodospiraceae</taxon>
        <taxon>Ectothiorhodospira</taxon>
    </lineage>
</organism>
<keyword evidence="6" id="KW-1185">Reference proteome</keyword>
<proteinExistence type="inferred from homology"/>
<evidence type="ECO:0000313" key="5">
    <source>
        <dbReference type="EMBL" id="SFM26332.1"/>
    </source>
</evidence>
<gene>
    <name evidence="5" type="ORF">SAMN05421721_101234</name>
</gene>
<evidence type="ECO:0000259" key="4">
    <source>
        <dbReference type="PROSITE" id="PS01031"/>
    </source>
</evidence>
<dbReference type="CDD" id="cd06464">
    <property type="entry name" value="ACD_sHsps-like"/>
    <property type="match status" value="1"/>
</dbReference>
<dbReference type="EMBL" id="FOUO01000001">
    <property type="protein sequence ID" value="SFM26332.1"/>
    <property type="molecule type" value="Genomic_DNA"/>
</dbReference>
<reference evidence="5 6" key="1">
    <citation type="submission" date="2016-10" db="EMBL/GenBank/DDBJ databases">
        <authorList>
            <person name="de Groot N.N."/>
        </authorList>
    </citation>
    <scope>NUCLEOTIDE SEQUENCE [LARGE SCALE GENOMIC DNA]</scope>
    <source>
        <strain evidence="5 6">DSM 4180</strain>
    </source>
</reference>
<dbReference type="PANTHER" id="PTHR46733">
    <property type="entry name" value="26.5 KDA HEAT SHOCK PROTEIN, MITOCHONDRIAL"/>
    <property type="match status" value="1"/>
</dbReference>
<keyword evidence="1 5" id="KW-0346">Stress response</keyword>
<dbReference type="AlphaFoldDB" id="A0A1I4PEX9"/>
<feature type="domain" description="SHSP" evidence="4">
    <location>
        <begin position="58"/>
        <end position="170"/>
    </location>
</feature>
<dbReference type="InterPro" id="IPR002068">
    <property type="entry name" value="A-crystallin/Hsp20_dom"/>
</dbReference>
<comment type="similarity">
    <text evidence="2 3">Belongs to the small heat shock protein (HSP20) family.</text>
</comment>
<sequence>MASMRQLREGIGHAWDSVLEGWQRLYQRAAGAITRFRPGAKAGDTHGGDGGDTALPARSTGWGVMAAEVFEGDDRVVVRLEAPGMDRDQFEIEVRGDHLVVAGEKGFQRERTEGRYRIAECAYGRFERAIPLPDAVDPDQARARYRNGVLEVEMTKAEHTSRRRIPVQRH</sequence>
<evidence type="ECO:0000256" key="2">
    <source>
        <dbReference type="PROSITE-ProRule" id="PRU00285"/>
    </source>
</evidence>
<dbReference type="STRING" id="195064.SAMN05421721_101234"/>
<dbReference type="GO" id="GO:0009408">
    <property type="term" value="P:response to heat"/>
    <property type="evidence" value="ECO:0007669"/>
    <property type="project" value="InterPro"/>
</dbReference>
<dbReference type="SUPFAM" id="SSF49764">
    <property type="entry name" value="HSP20-like chaperones"/>
    <property type="match status" value="1"/>
</dbReference>
<name>A0A1I4PEX9_ECTMO</name>
<dbReference type="PANTHER" id="PTHR46733:SF4">
    <property type="entry name" value="HEAT SHOCK PROTEIN 21, CHLOROPLASTIC"/>
    <property type="match status" value="1"/>
</dbReference>
<accession>A0A1I4PEX9</accession>
<dbReference type="InterPro" id="IPR044587">
    <property type="entry name" value="HSP21-like"/>
</dbReference>
<evidence type="ECO:0000256" key="3">
    <source>
        <dbReference type="RuleBase" id="RU003616"/>
    </source>
</evidence>
<dbReference type="Gene3D" id="2.60.40.790">
    <property type="match status" value="1"/>
</dbReference>
<dbReference type="InterPro" id="IPR008978">
    <property type="entry name" value="HSP20-like_chaperone"/>
</dbReference>
<evidence type="ECO:0000256" key="1">
    <source>
        <dbReference type="ARBA" id="ARBA00023016"/>
    </source>
</evidence>
<dbReference type="PROSITE" id="PS01031">
    <property type="entry name" value="SHSP"/>
    <property type="match status" value="1"/>
</dbReference>